<evidence type="ECO:0000313" key="1">
    <source>
        <dbReference type="EMBL" id="QXI54242.1"/>
    </source>
</evidence>
<accession>A0ABX8QI38</accession>
<dbReference type="RefSeq" id="WP_217861196.1">
    <property type="nucleotide sequence ID" value="NZ_CP077080.1"/>
</dbReference>
<protein>
    <submittedName>
        <fullName evidence="1">Uncharacterized protein</fullName>
    </submittedName>
</protein>
<name>A0ABX8QI38_PSECO</name>
<dbReference type="Proteomes" id="UP000824066">
    <property type="component" value="Chromosome"/>
</dbReference>
<organism evidence="1 2">
    <name type="scientific">Pseudomonas canavaninivorans</name>
    <dbReference type="NCBI Taxonomy" id="2842348"/>
    <lineage>
        <taxon>Bacteria</taxon>
        <taxon>Pseudomonadati</taxon>
        <taxon>Pseudomonadota</taxon>
        <taxon>Gammaproteobacteria</taxon>
        <taxon>Pseudomonadales</taxon>
        <taxon>Pseudomonadaceae</taxon>
        <taxon>Pseudomonas</taxon>
    </lineage>
</organism>
<dbReference type="EMBL" id="CP077080">
    <property type="protein sequence ID" value="QXI54242.1"/>
    <property type="molecule type" value="Genomic_DNA"/>
</dbReference>
<evidence type="ECO:0000313" key="2">
    <source>
        <dbReference type="Proteomes" id="UP000824066"/>
    </source>
</evidence>
<keyword evidence="2" id="KW-1185">Reference proteome</keyword>
<proteinExistence type="predicted"/>
<gene>
    <name evidence="1" type="ORF">KSS97_04620</name>
</gene>
<sequence length="115" mass="12873">MFVRAFSHPALAEAGDTFLDSRTLLADYPQKTMAISLTNYQLLEGAVEVVDEYSPNDPSLMKLQIWPYEPRDLNEFAMAIAVALSYTPAELMAESRISAAIDDLVGKWGFFTDEF</sequence>
<reference evidence="1 2" key="1">
    <citation type="journal article" date="2021" name="Microorganisms">
        <title>The Ever-Expanding Pseudomonas Genus: Description of 43 New Species and Partition of the Pseudomonas putida Group.</title>
        <authorList>
            <person name="Girard L."/>
            <person name="Lood C."/>
            <person name="Hofte M."/>
            <person name="Vandamme P."/>
            <person name="Rokni-Zadeh H."/>
            <person name="van Noort V."/>
            <person name="Lavigne R."/>
            <person name="De Mot R."/>
        </authorList>
    </citation>
    <scope>NUCLEOTIDE SEQUENCE [LARGE SCALE GENOMIC DNA]</scope>
    <source>
        <strain evidence="1 2">SWRI17</strain>
    </source>
</reference>